<dbReference type="Proteomes" id="UP000766570">
    <property type="component" value="Unassembled WGS sequence"/>
</dbReference>
<dbReference type="EMBL" id="JAGIOE010000001">
    <property type="protein sequence ID" value="MBP2373332.1"/>
    <property type="molecule type" value="Genomic_DNA"/>
</dbReference>
<comment type="caution">
    <text evidence="1">The sequence shown here is derived from an EMBL/GenBank/DDBJ whole genome shotgun (WGS) entry which is preliminary data.</text>
</comment>
<keyword evidence="2" id="KW-1185">Reference proteome</keyword>
<name>A0ABS4WAU6_9MICC</name>
<evidence type="ECO:0000313" key="1">
    <source>
        <dbReference type="EMBL" id="MBP2373332.1"/>
    </source>
</evidence>
<proteinExistence type="predicted"/>
<accession>A0ABS4WAU6</accession>
<gene>
    <name evidence="1" type="ORF">JOF46_001244</name>
</gene>
<organism evidence="1 2">
    <name type="scientific">Paeniglutamicibacter psychrophenolicus</name>
    <dbReference type="NCBI Taxonomy" id="257454"/>
    <lineage>
        <taxon>Bacteria</taxon>
        <taxon>Bacillati</taxon>
        <taxon>Actinomycetota</taxon>
        <taxon>Actinomycetes</taxon>
        <taxon>Micrococcales</taxon>
        <taxon>Micrococcaceae</taxon>
        <taxon>Paeniglutamicibacter</taxon>
    </lineage>
</organism>
<evidence type="ECO:0000313" key="2">
    <source>
        <dbReference type="Proteomes" id="UP000766570"/>
    </source>
</evidence>
<sequence length="104" mass="11175">MSKLTISMAVFGTAGLLFRLGTRFLQEASDTKNLELEMRAIGPFLATLNNSDDADGAKIAFLDRRFGKLSTDVGTSGKNGEVSDSAVYALEIISKLLERIKASS</sequence>
<protein>
    <submittedName>
        <fullName evidence="1">Uncharacterized protein</fullName>
    </submittedName>
</protein>
<dbReference type="RefSeq" id="WP_209906529.1">
    <property type="nucleotide sequence ID" value="NZ_BAAAMI010000024.1"/>
</dbReference>
<reference evidence="1 2" key="1">
    <citation type="submission" date="2021-03" db="EMBL/GenBank/DDBJ databases">
        <title>Sequencing the genomes of 1000 actinobacteria strains.</title>
        <authorList>
            <person name="Klenk H.-P."/>
        </authorList>
    </citation>
    <scope>NUCLEOTIDE SEQUENCE [LARGE SCALE GENOMIC DNA]</scope>
    <source>
        <strain evidence="1 2">DSM 15454</strain>
    </source>
</reference>